<name>A0A852TGC6_9BACI</name>
<proteinExistence type="predicted"/>
<evidence type="ECO:0000313" key="1">
    <source>
        <dbReference type="EMBL" id="NYE06244.1"/>
    </source>
</evidence>
<sequence>MYLVHYPQLLIILDNMRAVPGTIYFSIIIHTPETLRNWNLELKYLNTVEQGPIFEKMAVKLAKVFSLFEMEDLFHLKGAEIYEVLAVSEQ</sequence>
<dbReference type="AlphaFoldDB" id="A0A852TGC6"/>
<comment type="caution">
    <text evidence="1">The sequence shown here is derived from an EMBL/GenBank/DDBJ whole genome shotgun (WGS) entry which is preliminary data.</text>
</comment>
<organism evidence="1 2">
    <name type="scientific">Neobacillus niacini</name>
    <dbReference type="NCBI Taxonomy" id="86668"/>
    <lineage>
        <taxon>Bacteria</taxon>
        <taxon>Bacillati</taxon>
        <taxon>Bacillota</taxon>
        <taxon>Bacilli</taxon>
        <taxon>Bacillales</taxon>
        <taxon>Bacillaceae</taxon>
        <taxon>Neobacillus</taxon>
    </lineage>
</organism>
<evidence type="ECO:0000313" key="2">
    <source>
        <dbReference type="Proteomes" id="UP000548423"/>
    </source>
</evidence>
<gene>
    <name evidence="1" type="ORF">F4694_003024</name>
</gene>
<reference evidence="2" key="1">
    <citation type="submission" date="2020-07" db="EMBL/GenBank/DDBJ databases">
        <authorList>
            <person name="Partida-Martinez L."/>
            <person name="Huntemann M."/>
            <person name="Clum A."/>
            <person name="Wang J."/>
            <person name="Palaniappan K."/>
            <person name="Ritter S."/>
            <person name="Chen I.-M."/>
            <person name="Stamatis D."/>
            <person name="Reddy T."/>
            <person name="O'Malley R."/>
            <person name="Daum C."/>
            <person name="Shapiro N."/>
            <person name="Ivanova N."/>
            <person name="Kyrpides N."/>
            <person name="Woyke T."/>
        </authorList>
    </citation>
    <scope>NUCLEOTIDE SEQUENCE [LARGE SCALE GENOMIC DNA]</scope>
    <source>
        <strain evidence="2">AT2.8</strain>
    </source>
</reference>
<reference evidence="2" key="2">
    <citation type="submission" date="2020-08" db="EMBL/GenBank/DDBJ databases">
        <title>The Agave Microbiome: Exploring the role of microbial communities in plant adaptations to desert environments.</title>
        <authorList>
            <person name="Partida-Martinez L.P."/>
        </authorList>
    </citation>
    <scope>NUCLEOTIDE SEQUENCE [LARGE SCALE GENOMIC DNA]</scope>
    <source>
        <strain evidence="2">AT2.8</strain>
    </source>
</reference>
<dbReference type="EMBL" id="JACCBX010000006">
    <property type="protein sequence ID" value="NYE06244.1"/>
    <property type="molecule type" value="Genomic_DNA"/>
</dbReference>
<protein>
    <submittedName>
        <fullName evidence="1">Uncharacterized protein</fullName>
    </submittedName>
</protein>
<accession>A0A852TGC6</accession>
<dbReference type="Proteomes" id="UP000548423">
    <property type="component" value="Unassembled WGS sequence"/>
</dbReference>